<protein>
    <submittedName>
        <fullName evidence="2">Uncharacterized protein</fullName>
    </submittedName>
</protein>
<gene>
    <name evidence="2" type="ORF">SIL72_05095</name>
</gene>
<evidence type="ECO:0000313" key="3">
    <source>
        <dbReference type="Proteomes" id="UP001281130"/>
    </source>
</evidence>
<evidence type="ECO:0000256" key="1">
    <source>
        <dbReference type="SAM" id="MobiDB-lite"/>
    </source>
</evidence>
<reference evidence="2" key="1">
    <citation type="submission" date="2023-11" db="EMBL/GenBank/DDBJ databases">
        <title>MicrobeMod: A computational toolkit for identifying prokaryotic methylation and restriction-modification with nanopore sequencing.</title>
        <authorList>
            <person name="Crits-Christoph A."/>
            <person name="Kang S.C."/>
            <person name="Lee H."/>
            <person name="Ostrov N."/>
        </authorList>
    </citation>
    <scope>NUCLEOTIDE SEQUENCE</scope>
    <source>
        <strain evidence="2">ATCC 51242</strain>
    </source>
</reference>
<evidence type="ECO:0000313" key="2">
    <source>
        <dbReference type="EMBL" id="MDX5893402.1"/>
    </source>
</evidence>
<dbReference type="Proteomes" id="UP001281130">
    <property type="component" value="Unassembled WGS sequence"/>
</dbReference>
<comment type="caution">
    <text evidence="2">The sequence shown here is derived from an EMBL/GenBank/DDBJ whole genome shotgun (WGS) entry which is preliminary data.</text>
</comment>
<accession>A0AB35T438</accession>
<dbReference type="AlphaFoldDB" id="A0AB35T438"/>
<sequence>MDRDVDGPPVLDDYGGLAPHAEAAPLHLPKEELSSGPARIGEKRLAPLRKELRDEVRERRYVAPFVEDVRREHEVEGAETFEPLTGPVPVEQACLCFDPGVLKNVVRGEVEGGGVMVGEGYRGPAPGGDGGG</sequence>
<feature type="compositionally biased region" description="Low complexity" evidence="1">
    <location>
        <begin position="17"/>
        <end position="27"/>
    </location>
</feature>
<proteinExistence type="predicted"/>
<organism evidence="2 3">
    <name type="scientific">Rubrobacter radiotolerans</name>
    <name type="common">Arthrobacter radiotolerans</name>
    <dbReference type="NCBI Taxonomy" id="42256"/>
    <lineage>
        <taxon>Bacteria</taxon>
        <taxon>Bacillati</taxon>
        <taxon>Actinomycetota</taxon>
        <taxon>Rubrobacteria</taxon>
        <taxon>Rubrobacterales</taxon>
        <taxon>Rubrobacteraceae</taxon>
        <taxon>Rubrobacter</taxon>
    </lineage>
</organism>
<feature type="region of interest" description="Disordered" evidence="1">
    <location>
        <begin position="1"/>
        <end position="39"/>
    </location>
</feature>
<name>A0AB35T438_RUBRA</name>
<dbReference type="EMBL" id="JAWXXX010000001">
    <property type="protein sequence ID" value="MDX5893402.1"/>
    <property type="molecule type" value="Genomic_DNA"/>
</dbReference>